<feature type="chain" id="PRO_5040330190" evidence="1">
    <location>
        <begin position="27"/>
        <end position="45"/>
    </location>
</feature>
<protein>
    <submittedName>
        <fullName evidence="2">Uncharacterized protein</fullName>
    </submittedName>
</protein>
<feature type="signal peptide" evidence="1">
    <location>
        <begin position="1"/>
        <end position="26"/>
    </location>
</feature>
<proteinExistence type="predicted"/>
<reference evidence="2" key="2">
    <citation type="journal article" date="2023" name="Int. J. Mol. Sci.">
        <title>De Novo Assembly and Annotation of 11 Diverse Shrub Willow (Salix) Genomes Reveals Novel Gene Organization in Sex-Linked Regions.</title>
        <authorList>
            <person name="Hyden B."/>
            <person name="Feng K."/>
            <person name="Yates T.B."/>
            <person name="Jawdy S."/>
            <person name="Cereghino C."/>
            <person name="Smart L.B."/>
            <person name="Muchero W."/>
        </authorList>
    </citation>
    <scope>NUCLEOTIDE SEQUENCE</scope>
    <source>
        <tissue evidence="2">Shoot tip</tissue>
    </source>
</reference>
<reference evidence="2" key="1">
    <citation type="submission" date="2022-11" db="EMBL/GenBank/DDBJ databases">
        <authorList>
            <person name="Hyden B.L."/>
            <person name="Feng K."/>
            <person name="Yates T."/>
            <person name="Jawdy S."/>
            <person name="Smart L.B."/>
            <person name="Muchero W."/>
        </authorList>
    </citation>
    <scope>NUCLEOTIDE SEQUENCE</scope>
    <source>
        <tissue evidence="2">Shoot tip</tissue>
    </source>
</reference>
<keyword evidence="3" id="KW-1185">Reference proteome</keyword>
<accession>A0A9Q0PPT4</accession>
<dbReference type="EMBL" id="JAPFFK010000018">
    <property type="protein sequence ID" value="KAJ6692131.1"/>
    <property type="molecule type" value="Genomic_DNA"/>
</dbReference>
<keyword evidence="1" id="KW-0732">Signal</keyword>
<name>A0A9Q0PPT4_SALPP</name>
<dbReference type="Proteomes" id="UP001151532">
    <property type="component" value="Chromosome 9"/>
</dbReference>
<evidence type="ECO:0000313" key="3">
    <source>
        <dbReference type="Proteomes" id="UP001151532"/>
    </source>
</evidence>
<organism evidence="2 3">
    <name type="scientific">Salix purpurea</name>
    <name type="common">Purple osier willow</name>
    <dbReference type="NCBI Taxonomy" id="77065"/>
    <lineage>
        <taxon>Eukaryota</taxon>
        <taxon>Viridiplantae</taxon>
        <taxon>Streptophyta</taxon>
        <taxon>Embryophyta</taxon>
        <taxon>Tracheophyta</taxon>
        <taxon>Spermatophyta</taxon>
        <taxon>Magnoliopsida</taxon>
        <taxon>eudicotyledons</taxon>
        <taxon>Gunneridae</taxon>
        <taxon>Pentapetalae</taxon>
        <taxon>rosids</taxon>
        <taxon>fabids</taxon>
        <taxon>Malpighiales</taxon>
        <taxon>Salicaceae</taxon>
        <taxon>Saliceae</taxon>
        <taxon>Salix</taxon>
    </lineage>
</organism>
<evidence type="ECO:0000313" key="2">
    <source>
        <dbReference type="EMBL" id="KAJ6692131.1"/>
    </source>
</evidence>
<comment type="caution">
    <text evidence="2">The sequence shown here is derived from an EMBL/GenBank/DDBJ whole genome shotgun (WGS) entry which is preliminary data.</text>
</comment>
<dbReference type="AlphaFoldDB" id="A0A9Q0PPT4"/>
<sequence length="45" mass="4943">MAFWANFLISLIAFGAFFLKVPSMQAFMEVDGVLSGNNLLLSSFP</sequence>
<evidence type="ECO:0000256" key="1">
    <source>
        <dbReference type="SAM" id="SignalP"/>
    </source>
</evidence>
<gene>
    <name evidence="2" type="ORF">OIU79_013981</name>
</gene>